<evidence type="ECO:0000313" key="4">
    <source>
        <dbReference type="EMBL" id="QEG20433.1"/>
    </source>
</evidence>
<accession>A0A5B9PBD7</accession>
<dbReference type="InterPro" id="IPR051916">
    <property type="entry name" value="GPI-anchor_lipid_remodeler"/>
</dbReference>
<dbReference type="Proteomes" id="UP000322214">
    <property type="component" value="Chromosome"/>
</dbReference>
<dbReference type="KEGG" id="mff:MFFC18_02810"/>
<feature type="domain" description="Endonuclease/exonuclease/phosphatase" evidence="3">
    <location>
        <begin position="570"/>
        <end position="795"/>
    </location>
</feature>
<dbReference type="SUPFAM" id="SSF56219">
    <property type="entry name" value="DNase I-like"/>
    <property type="match status" value="1"/>
</dbReference>
<evidence type="ECO:0000313" key="5">
    <source>
        <dbReference type="Proteomes" id="UP000322214"/>
    </source>
</evidence>
<feature type="region of interest" description="Disordered" evidence="1">
    <location>
        <begin position="341"/>
        <end position="362"/>
    </location>
</feature>
<dbReference type="InterPro" id="IPR005135">
    <property type="entry name" value="Endo/exonuclease/phosphatase"/>
</dbReference>
<dbReference type="STRING" id="980251.GCA_001642875_04550"/>
<dbReference type="GO" id="GO:0006506">
    <property type="term" value="P:GPI anchor biosynthetic process"/>
    <property type="evidence" value="ECO:0007669"/>
    <property type="project" value="TreeGrafter"/>
</dbReference>
<dbReference type="Gene3D" id="3.40.720.10">
    <property type="entry name" value="Alkaline Phosphatase, subunit A"/>
    <property type="match status" value="2"/>
</dbReference>
<evidence type="ECO:0000259" key="3">
    <source>
        <dbReference type="Pfam" id="PF03372"/>
    </source>
</evidence>
<sequence length="811" mass="91697">MKDPIRVTTATKLLKSVRRFFARSEWVVWLLGLQRTDAGSAEPGLILIQIDGLSQPELEQAIERGRMPFVKSLLDRENYVTHTMYSGLPSSTPAVQAELHYGIETVVPAFGFRDHRNGQLVRMFANDIARDIEETMQKQTTGLLAGGASYANIYSGGAEESHFCATSFGWNEFLNTVNPLKILLVMLLNFWMFVRVAALMVVEFFLASYDFVAGLFSGKQFWQELIMIPARVVVVVLLRELVTIGTCYDASRGLPVIHLNMLGYDEQAHRRGPHSAFARWTLKGIDRAIKRIWNTAHLGAGREYDVWVFSDHGQEETEPYELLHGKRIQQVVAETVESMFSDQPIPDSPIERPEEHSKHKDRLPSRANWVGLNWLVSMLFGEQDHDIQTRSPHVQTVTSGPIGFVYLLSESPKRNRGEIAEKLVAEHGVPMCTFLSDDDRAIAISAKGRFDIASESNNLFNHHPFEVDVAEDLIQLTRHVDSGEIQLIGWDGQQKTKSFVLQNGAHAGPGSEETHAFALLPTDTLLPVQNRDYLRPNDLRLAGLRFLGRDEHGDQLSRRARDHGREIRVLSYNVHACVGMDGLLSPSRIARVIEQSEADIICLQELDVFRSRSGNQDQAHKIAELLEMSHHFHPAWNIEEEQFGNAILTRLPMRVVQKQSLHHHKKDRSRRSAIWVEVELPGGTSLQIINTHLSIYPKEQRIQAMQLLDEWVEPAKLAGPVVLCGDLNARVASTTHRILCVNLKDIESFDANRTQRTLFSPFPISRVDHGFVSDQLRCSQVKVDRSRLGRVASDHLPLAFDLHLTKEADDR</sequence>
<name>A0A5B9PBD7_9BACT</name>
<dbReference type="SUPFAM" id="SSF53649">
    <property type="entry name" value="Alkaline phosphatase-like"/>
    <property type="match status" value="1"/>
</dbReference>
<dbReference type="RefSeq" id="WP_075082684.1">
    <property type="nucleotide sequence ID" value="NZ_CP042912.1"/>
</dbReference>
<dbReference type="OrthoDB" id="155529at2"/>
<dbReference type="Pfam" id="PF01663">
    <property type="entry name" value="Phosphodiest"/>
    <property type="match status" value="1"/>
</dbReference>
<keyword evidence="5" id="KW-1185">Reference proteome</keyword>
<dbReference type="GO" id="GO:0016020">
    <property type="term" value="C:membrane"/>
    <property type="evidence" value="ECO:0007669"/>
    <property type="project" value="GOC"/>
</dbReference>
<dbReference type="InterPro" id="IPR017850">
    <property type="entry name" value="Alkaline_phosphatase_core_sf"/>
</dbReference>
<dbReference type="AlphaFoldDB" id="A0A5B9PBD7"/>
<proteinExistence type="predicted"/>
<dbReference type="InterPro" id="IPR036691">
    <property type="entry name" value="Endo/exonu/phosph_ase_sf"/>
</dbReference>
<feature type="transmembrane region" description="Helical" evidence="2">
    <location>
        <begin position="182"/>
        <end position="209"/>
    </location>
</feature>
<dbReference type="EMBL" id="CP042912">
    <property type="protein sequence ID" value="QEG20433.1"/>
    <property type="molecule type" value="Genomic_DNA"/>
</dbReference>
<keyword evidence="2" id="KW-1133">Transmembrane helix</keyword>
<keyword evidence="2" id="KW-0812">Transmembrane</keyword>
<dbReference type="PANTHER" id="PTHR14859">
    <property type="entry name" value="CALCOFLUOR WHITE HYPERSENSITIVE PROTEIN PRECURSOR"/>
    <property type="match status" value="1"/>
</dbReference>
<dbReference type="PANTHER" id="PTHR14859:SF1">
    <property type="entry name" value="PGAP2-INTERACTING PROTEIN"/>
    <property type="match status" value="1"/>
</dbReference>
<evidence type="ECO:0000256" key="1">
    <source>
        <dbReference type="SAM" id="MobiDB-lite"/>
    </source>
</evidence>
<gene>
    <name evidence="4" type="ORF">MFFC18_02810</name>
</gene>
<protein>
    <recommendedName>
        <fullName evidence="3">Endonuclease/exonuclease/phosphatase domain-containing protein</fullName>
    </recommendedName>
</protein>
<dbReference type="Pfam" id="PF03372">
    <property type="entry name" value="Exo_endo_phos"/>
    <property type="match status" value="1"/>
</dbReference>
<dbReference type="Gene3D" id="3.60.10.10">
    <property type="entry name" value="Endonuclease/exonuclease/phosphatase"/>
    <property type="match status" value="1"/>
</dbReference>
<feature type="compositionally biased region" description="Basic and acidic residues" evidence="1">
    <location>
        <begin position="349"/>
        <end position="362"/>
    </location>
</feature>
<organism evidence="4 5">
    <name type="scientific">Mariniblastus fucicola</name>
    <dbReference type="NCBI Taxonomy" id="980251"/>
    <lineage>
        <taxon>Bacteria</taxon>
        <taxon>Pseudomonadati</taxon>
        <taxon>Planctomycetota</taxon>
        <taxon>Planctomycetia</taxon>
        <taxon>Pirellulales</taxon>
        <taxon>Pirellulaceae</taxon>
        <taxon>Mariniblastus</taxon>
    </lineage>
</organism>
<reference evidence="4 5" key="1">
    <citation type="submission" date="2019-08" db="EMBL/GenBank/DDBJ databases">
        <title>Deep-cultivation of Planctomycetes and their phenomic and genomic characterization uncovers novel biology.</title>
        <authorList>
            <person name="Wiegand S."/>
            <person name="Jogler M."/>
            <person name="Boedeker C."/>
            <person name="Pinto D."/>
            <person name="Vollmers J."/>
            <person name="Rivas-Marin E."/>
            <person name="Kohn T."/>
            <person name="Peeters S.H."/>
            <person name="Heuer A."/>
            <person name="Rast P."/>
            <person name="Oberbeckmann S."/>
            <person name="Bunk B."/>
            <person name="Jeske O."/>
            <person name="Meyerdierks A."/>
            <person name="Storesund J.E."/>
            <person name="Kallscheuer N."/>
            <person name="Luecker S."/>
            <person name="Lage O.M."/>
            <person name="Pohl T."/>
            <person name="Merkel B.J."/>
            <person name="Hornburger P."/>
            <person name="Mueller R.-W."/>
            <person name="Bruemmer F."/>
            <person name="Labrenz M."/>
            <person name="Spormann A.M."/>
            <person name="Op den Camp H."/>
            <person name="Overmann J."/>
            <person name="Amann R."/>
            <person name="Jetten M.S.M."/>
            <person name="Mascher T."/>
            <person name="Medema M.H."/>
            <person name="Devos D.P."/>
            <person name="Kaster A.-K."/>
            <person name="Ovreas L."/>
            <person name="Rohde M."/>
            <person name="Galperin M.Y."/>
            <person name="Jogler C."/>
        </authorList>
    </citation>
    <scope>NUCLEOTIDE SEQUENCE [LARGE SCALE GENOMIC DNA]</scope>
    <source>
        <strain evidence="4 5">FC18</strain>
    </source>
</reference>
<dbReference type="InterPro" id="IPR002591">
    <property type="entry name" value="Phosphodiest/P_Trfase"/>
</dbReference>
<dbReference type="GO" id="GO:0003824">
    <property type="term" value="F:catalytic activity"/>
    <property type="evidence" value="ECO:0007669"/>
    <property type="project" value="InterPro"/>
</dbReference>
<evidence type="ECO:0000256" key="2">
    <source>
        <dbReference type="SAM" id="Phobius"/>
    </source>
</evidence>
<keyword evidence="2" id="KW-0472">Membrane</keyword>